<proteinExistence type="predicted"/>
<evidence type="ECO:0000256" key="1">
    <source>
        <dbReference type="SAM" id="Phobius"/>
    </source>
</evidence>
<evidence type="ECO:0000313" key="3">
    <source>
        <dbReference type="EMBL" id="MCI0752276.1"/>
    </source>
</evidence>
<dbReference type="PANTHER" id="PTHR30441:SF9">
    <property type="entry name" value="ASMA FAMILY PROTEIN YHJG"/>
    <property type="match status" value="1"/>
</dbReference>
<evidence type="ECO:0000259" key="2">
    <source>
        <dbReference type="Pfam" id="PF05170"/>
    </source>
</evidence>
<organism evidence="3 4">
    <name type="scientific">Teichococcus vastitatis</name>
    <dbReference type="NCBI Taxonomy" id="2307076"/>
    <lineage>
        <taxon>Bacteria</taxon>
        <taxon>Pseudomonadati</taxon>
        <taxon>Pseudomonadota</taxon>
        <taxon>Alphaproteobacteria</taxon>
        <taxon>Acetobacterales</taxon>
        <taxon>Roseomonadaceae</taxon>
        <taxon>Roseomonas</taxon>
    </lineage>
</organism>
<dbReference type="PANTHER" id="PTHR30441">
    <property type="entry name" value="DUF748 DOMAIN-CONTAINING PROTEIN"/>
    <property type="match status" value="1"/>
</dbReference>
<dbReference type="InterPro" id="IPR007844">
    <property type="entry name" value="AsmA"/>
</dbReference>
<sequence>MASPRLRRVIFWTGLPVLAVVVLVAVWSWSWFIPLIERQASAALGRPVSIGDLDVDLGRVSEVVVGDLRIDNPEGYPTDPPFATVPRLALRIDVWEYIRSRRIVIPDITVDRPAVSLLARAEGDNNYTFGNGQTDIDNQTPEESAPPVIPEIGALRVREGRVHAKLDPLRSDMELKIETREPEGQPSSLHVTADGRYAGQPITGELVGGAVLSLRDENSPWPIRLNLANGPTKVALEGTVRDPLRFGGANIRLDFSGPDAALLTPLTGVPIPATPAYRLAGKLDYGEGAFRFSDIDGKLGNTDIAGSIAVAPKSPRPEVTAALRSRRVDLTDLAGFIGGTPEGKAKPAQNRGRVLPDTKISVPRLRFADVHLTYDAGQIRGQVMPLDDMHVKLDIVDGAVALKPMRFGVGKGRIDGNFDLAPDGETLSLNGRVEFQRVDLSRLMGVTPMGEGQGAIGGRANIQTRGRSVAEMLANGNGALTLGMAGGDLSALLVDLSGLQIGNAVLSALGLPSRTRVQCFVADMGLRRGVVQTKTLLIDTDDSLISGSGEVDLKAEKLDYALRTEAKNFTVGSLPTDILLRGTFSNPAVRPEMVELGARAGAAVGLGIIALPLAILPTIQFGIGEDHRCEGLVKRAR</sequence>
<keyword evidence="1" id="KW-0812">Transmembrane</keyword>
<dbReference type="Proteomes" id="UP001201985">
    <property type="component" value="Unassembled WGS sequence"/>
</dbReference>
<feature type="transmembrane region" description="Helical" evidence="1">
    <location>
        <begin position="9"/>
        <end position="32"/>
    </location>
</feature>
<keyword evidence="4" id="KW-1185">Reference proteome</keyword>
<dbReference type="InterPro" id="IPR052894">
    <property type="entry name" value="AsmA-related"/>
</dbReference>
<keyword evidence="1" id="KW-0472">Membrane</keyword>
<feature type="domain" description="AsmA" evidence="2">
    <location>
        <begin position="194"/>
        <end position="534"/>
    </location>
</feature>
<accession>A0ABS9VZE7</accession>
<protein>
    <submittedName>
        <fullName evidence="3">AsmA family protein</fullName>
    </submittedName>
</protein>
<dbReference type="EMBL" id="JALBUU010000004">
    <property type="protein sequence ID" value="MCI0752276.1"/>
    <property type="molecule type" value="Genomic_DNA"/>
</dbReference>
<reference evidence="3 4" key="1">
    <citation type="submission" date="2022-03" db="EMBL/GenBank/DDBJ databases">
        <title>Complete genome analysis of Roseomonas KG 17.1 : a prolific producer of plant growth promoters.</title>
        <authorList>
            <person name="Saadouli I."/>
            <person name="Najjari A."/>
            <person name="Mosbah A."/>
            <person name="Ouzari H.I."/>
        </authorList>
    </citation>
    <scope>NUCLEOTIDE SEQUENCE [LARGE SCALE GENOMIC DNA]</scope>
    <source>
        <strain evidence="3 4">KG17-1</strain>
    </source>
</reference>
<dbReference type="Pfam" id="PF05170">
    <property type="entry name" value="AsmA"/>
    <property type="match status" value="1"/>
</dbReference>
<name>A0ABS9VZE7_9PROT</name>
<dbReference type="RefSeq" id="WP_120008416.1">
    <property type="nucleotide sequence ID" value="NZ_JALBUU010000004.1"/>
</dbReference>
<evidence type="ECO:0000313" key="4">
    <source>
        <dbReference type="Proteomes" id="UP001201985"/>
    </source>
</evidence>
<gene>
    <name evidence="3" type="ORF">MON41_00680</name>
</gene>
<keyword evidence="1" id="KW-1133">Transmembrane helix</keyword>
<comment type="caution">
    <text evidence="3">The sequence shown here is derived from an EMBL/GenBank/DDBJ whole genome shotgun (WGS) entry which is preliminary data.</text>
</comment>